<dbReference type="STRING" id="4540.A0A3L6SXX8"/>
<sequence>MHWISWNKLTDPKEEGGLGFRDLHIFKLAMLAKQGWRLIHTPDSLCAKVLKARYFPNGEVLQAKAGRNMSYTWRSILKGIEVLNRGVIWRVGNGGSINIWSDPWLLREWSRKPITPKGHNVLTRVEELINPATGGWDDKLVQQTFWPQDLDIVLSTTVNHDLEDLVAWHYDNRGNFSVKSAYRVERDHEKRSSRRGGRLILEWKPTERWQKPIDDYVKINSDGAFSASTGEGGWGYVIRDGDGEVICAGAGKLLHQTDALQTEVRACLQGAKAAATLGISKVIFETDSLILKMAMKDNSYRLSMVGGSILEGRMCPQETDLAWNGPPSCVEEIVVSDIAESFR</sequence>
<evidence type="ECO:0000313" key="2">
    <source>
        <dbReference type="EMBL" id="RLN29342.1"/>
    </source>
</evidence>
<evidence type="ECO:0000313" key="3">
    <source>
        <dbReference type="Proteomes" id="UP000275267"/>
    </source>
</evidence>
<dbReference type="Gene3D" id="3.30.420.10">
    <property type="entry name" value="Ribonuclease H-like superfamily/Ribonuclease H"/>
    <property type="match status" value="1"/>
</dbReference>
<dbReference type="OrthoDB" id="685916at2759"/>
<dbReference type="InterPro" id="IPR012337">
    <property type="entry name" value="RNaseH-like_sf"/>
</dbReference>
<evidence type="ECO:0000259" key="1">
    <source>
        <dbReference type="Pfam" id="PF13456"/>
    </source>
</evidence>
<dbReference type="EMBL" id="PQIB02000003">
    <property type="protein sequence ID" value="RLN29342.1"/>
    <property type="molecule type" value="Genomic_DNA"/>
</dbReference>
<dbReference type="PANTHER" id="PTHR47074">
    <property type="entry name" value="BNAC02G40300D PROTEIN"/>
    <property type="match status" value="1"/>
</dbReference>
<name>A0A3L6SXX8_PANMI</name>
<dbReference type="CDD" id="cd06222">
    <property type="entry name" value="RNase_H_like"/>
    <property type="match status" value="1"/>
</dbReference>
<dbReference type="SUPFAM" id="SSF53098">
    <property type="entry name" value="Ribonuclease H-like"/>
    <property type="match status" value="1"/>
</dbReference>
<reference evidence="3" key="1">
    <citation type="journal article" date="2019" name="Nat. Commun.">
        <title>The genome of broomcorn millet.</title>
        <authorList>
            <person name="Zou C."/>
            <person name="Miki D."/>
            <person name="Li D."/>
            <person name="Tang Q."/>
            <person name="Xiao L."/>
            <person name="Rajput S."/>
            <person name="Deng P."/>
            <person name="Jia W."/>
            <person name="Huang R."/>
            <person name="Zhang M."/>
            <person name="Sun Y."/>
            <person name="Hu J."/>
            <person name="Fu X."/>
            <person name="Schnable P.S."/>
            <person name="Li F."/>
            <person name="Zhang H."/>
            <person name="Feng B."/>
            <person name="Zhu X."/>
            <person name="Liu R."/>
            <person name="Schnable J.C."/>
            <person name="Zhu J.-K."/>
            <person name="Zhang H."/>
        </authorList>
    </citation>
    <scope>NUCLEOTIDE SEQUENCE [LARGE SCALE GENOMIC DNA]</scope>
</reference>
<gene>
    <name evidence="2" type="ORF">C2845_PM05G03480</name>
</gene>
<comment type="caution">
    <text evidence="2">The sequence shown here is derived from an EMBL/GenBank/DDBJ whole genome shotgun (WGS) entry which is preliminary data.</text>
</comment>
<feature type="domain" description="RNase H type-1" evidence="1">
    <location>
        <begin position="220"/>
        <end position="297"/>
    </location>
</feature>
<proteinExistence type="predicted"/>
<organism evidence="2 3">
    <name type="scientific">Panicum miliaceum</name>
    <name type="common">Proso millet</name>
    <name type="synonym">Broomcorn millet</name>
    <dbReference type="NCBI Taxonomy" id="4540"/>
    <lineage>
        <taxon>Eukaryota</taxon>
        <taxon>Viridiplantae</taxon>
        <taxon>Streptophyta</taxon>
        <taxon>Embryophyta</taxon>
        <taxon>Tracheophyta</taxon>
        <taxon>Spermatophyta</taxon>
        <taxon>Magnoliopsida</taxon>
        <taxon>Liliopsida</taxon>
        <taxon>Poales</taxon>
        <taxon>Poaceae</taxon>
        <taxon>PACMAD clade</taxon>
        <taxon>Panicoideae</taxon>
        <taxon>Panicodae</taxon>
        <taxon>Paniceae</taxon>
        <taxon>Panicinae</taxon>
        <taxon>Panicum</taxon>
        <taxon>Panicum sect. Panicum</taxon>
    </lineage>
</organism>
<keyword evidence="3" id="KW-1185">Reference proteome</keyword>
<accession>A0A3L6SXX8</accession>
<dbReference type="PANTHER" id="PTHR47074:SF70">
    <property type="entry name" value="OS07G0513450 PROTEIN"/>
    <property type="match status" value="1"/>
</dbReference>
<dbReference type="Proteomes" id="UP000275267">
    <property type="component" value="Unassembled WGS sequence"/>
</dbReference>
<dbReference type="AlphaFoldDB" id="A0A3L6SXX8"/>
<dbReference type="InterPro" id="IPR052929">
    <property type="entry name" value="RNase_H-like_EbsB-rel"/>
</dbReference>
<dbReference type="GO" id="GO:0003676">
    <property type="term" value="F:nucleic acid binding"/>
    <property type="evidence" value="ECO:0007669"/>
    <property type="project" value="InterPro"/>
</dbReference>
<protein>
    <recommendedName>
        <fullName evidence="1">RNase H type-1 domain-containing protein</fullName>
    </recommendedName>
</protein>
<dbReference type="Pfam" id="PF13456">
    <property type="entry name" value="RVT_3"/>
    <property type="match status" value="1"/>
</dbReference>
<dbReference type="InterPro" id="IPR002156">
    <property type="entry name" value="RNaseH_domain"/>
</dbReference>
<dbReference type="GO" id="GO:0004523">
    <property type="term" value="F:RNA-DNA hybrid ribonuclease activity"/>
    <property type="evidence" value="ECO:0007669"/>
    <property type="project" value="InterPro"/>
</dbReference>
<dbReference type="InterPro" id="IPR036397">
    <property type="entry name" value="RNaseH_sf"/>
</dbReference>
<dbReference type="InterPro" id="IPR044730">
    <property type="entry name" value="RNase_H-like_dom_plant"/>
</dbReference>